<accession>A0A4Y8CLJ3</accession>
<organism evidence="1 2">
    <name type="scientific">Botryotinia calthae</name>
    <dbReference type="NCBI Taxonomy" id="38488"/>
    <lineage>
        <taxon>Eukaryota</taxon>
        <taxon>Fungi</taxon>
        <taxon>Dikarya</taxon>
        <taxon>Ascomycota</taxon>
        <taxon>Pezizomycotina</taxon>
        <taxon>Leotiomycetes</taxon>
        <taxon>Helotiales</taxon>
        <taxon>Sclerotiniaceae</taxon>
        <taxon>Botryotinia</taxon>
    </lineage>
</organism>
<dbReference type="STRING" id="38488.A0A4Y8CLJ3"/>
<keyword evidence="2" id="KW-1185">Reference proteome</keyword>
<comment type="caution">
    <text evidence="1">The sequence shown here is derived from an EMBL/GenBank/DDBJ whole genome shotgun (WGS) entry which is preliminary data.</text>
</comment>
<dbReference type="EMBL" id="PHWZ01000493">
    <property type="protein sequence ID" value="TEY38151.1"/>
    <property type="molecule type" value="Genomic_DNA"/>
</dbReference>
<evidence type="ECO:0000313" key="2">
    <source>
        <dbReference type="Proteomes" id="UP000297299"/>
    </source>
</evidence>
<dbReference type="Proteomes" id="UP000297299">
    <property type="component" value="Unassembled WGS sequence"/>
</dbReference>
<gene>
    <name evidence="1" type="ORF">BOTCAL_0494g00050</name>
</gene>
<evidence type="ECO:0000313" key="1">
    <source>
        <dbReference type="EMBL" id="TEY38151.1"/>
    </source>
</evidence>
<protein>
    <submittedName>
        <fullName evidence="1">Uncharacterized protein</fullName>
    </submittedName>
</protein>
<sequence length="96" mass="10443">MITSTGKLTGKDDITNLDIQHMEDVNSLKHGEVAVGNWGSETKREFKSRHLSMLAVGGTIGRHCNVAAICIQNSISLWALLYVSGGNITIDLDVFK</sequence>
<name>A0A4Y8CLJ3_9HELO</name>
<dbReference type="AlphaFoldDB" id="A0A4Y8CLJ3"/>
<proteinExistence type="predicted"/>
<reference evidence="1 2" key="1">
    <citation type="submission" date="2017-11" db="EMBL/GenBank/DDBJ databases">
        <title>Comparative genomics of Botrytis spp.</title>
        <authorList>
            <person name="Valero-Jimenez C.A."/>
            <person name="Tapia P."/>
            <person name="Veloso J."/>
            <person name="Silva-Moreno E."/>
            <person name="Staats M."/>
            <person name="Valdes J.H."/>
            <person name="Van Kan J.A.L."/>
        </authorList>
    </citation>
    <scope>NUCLEOTIDE SEQUENCE [LARGE SCALE GENOMIC DNA]</scope>
    <source>
        <strain evidence="1 2">MUCL2830</strain>
    </source>
</reference>